<keyword evidence="3 7" id="KW-1133">Transmembrane helix</keyword>
<dbReference type="CDD" id="cd00333">
    <property type="entry name" value="MIP"/>
    <property type="match status" value="1"/>
</dbReference>
<accession>A0AAD4NXV5</accession>
<evidence type="ECO:0000256" key="4">
    <source>
        <dbReference type="ARBA" id="ARBA00023136"/>
    </source>
</evidence>
<dbReference type="Pfam" id="PF00230">
    <property type="entry name" value="MIP"/>
    <property type="match status" value="1"/>
</dbReference>
<dbReference type="AlphaFoldDB" id="A0AAD4NXV5"/>
<dbReference type="PANTHER" id="PTHR45724">
    <property type="entry name" value="AQUAPORIN NIP2-1"/>
    <property type="match status" value="1"/>
</dbReference>
<keyword evidence="5" id="KW-0813">Transport</keyword>
<evidence type="ECO:0000256" key="7">
    <source>
        <dbReference type="SAM" id="Phobius"/>
    </source>
</evidence>
<keyword evidence="2 5" id="KW-0812">Transmembrane</keyword>
<feature type="transmembrane region" description="Helical" evidence="7">
    <location>
        <begin position="53"/>
        <end position="73"/>
    </location>
</feature>
<dbReference type="Proteomes" id="UP001190926">
    <property type="component" value="Unassembled WGS sequence"/>
</dbReference>
<dbReference type="GO" id="GO:0015267">
    <property type="term" value="F:channel activity"/>
    <property type="evidence" value="ECO:0007669"/>
    <property type="project" value="InterPro"/>
</dbReference>
<feature type="transmembrane region" description="Helical" evidence="7">
    <location>
        <begin position="79"/>
        <end position="97"/>
    </location>
</feature>
<feature type="transmembrane region" description="Helical" evidence="7">
    <location>
        <begin position="241"/>
        <end position="261"/>
    </location>
</feature>
<dbReference type="SUPFAM" id="SSF81338">
    <property type="entry name" value="Aquaporin-like"/>
    <property type="match status" value="1"/>
</dbReference>
<dbReference type="GO" id="GO:0016020">
    <property type="term" value="C:membrane"/>
    <property type="evidence" value="ECO:0007669"/>
    <property type="project" value="UniProtKB-SubCell"/>
</dbReference>
<organism evidence="8 9">
    <name type="scientific">Perilla frutescens var. hirtella</name>
    <name type="common">Perilla citriodora</name>
    <name type="synonym">Perilla setoyensis</name>
    <dbReference type="NCBI Taxonomy" id="608512"/>
    <lineage>
        <taxon>Eukaryota</taxon>
        <taxon>Viridiplantae</taxon>
        <taxon>Streptophyta</taxon>
        <taxon>Embryophyta</taxon>
        <taxon>Tracheophyta</taxon>
        <taxon>Spermatophyta</taxon>
        <taxon>Magnoliopsida</taxon>
        <taxon>eudicotyledons</taxon>
        <taxon>Gunneridae</taxon>
        <taxon>Pentapetalae</taxon>
        <taxon>asterids</taxon>
        <taxon>lamiids</taxon>
        <taxon>Lamiales</taxon>
        <taxon>Lamiaceae</taxon>
        <taxon>Nepetoideae</taxon>
        <taxon>Elsholtzieae</taxon>
        <taxon>Perilla</taxon>
    </lineage>
</organism>
<dbReference type="Gene3D" id="1.20.1080.10">
    <property type="entry name" value="Glycerol uptake facilitator protein"/>
    <property type="match status" value="1"/>
</dbReference>
<name>A0AAD4NXV5_PERFH</name>
<evidence type="ECO:0000256" key="1">
    <source>
        <dbReference type="ARBA" id="ARBA00004141"/>
    </source>
</evidence>
<dbReference type="EMBL" id="SDAM02029540">
    <property type="protein sequence ID" value="KAH6756758.1"/>
    <property type="molecule type" value="Genomic_DNA"/>
</dbReference>
<dbReference type="PANTHER" id="PTHR45724:SF21">
    <property type="entry name" value="MAJOR INTRINSIC PROTEIN"/>
    <property type="match status" value="1"/>
</dbReference>
<keyword evidence="9" id="KW-1185">Reference proteome</keyword>
<sequence>MANTPSTIFSISSTHNNDNMPADDIDASKHNQTPNHHDHDQDQLAAPSHYQKIIAEVLGTYIFVFAGCGAALVDRENTLAAVLVPALALMSMIYAVGHVSGAHFNPAVTAAFAVARRLPLIQVPMYVLSQLFGSTLASLTLRLLFRHDQRDFLPMLTQYSWSSSTSDIEALVWEFIFTFILTFTIFGVASDHRANNALCGVAIGGTLLFNALLGGSITGASMNPARSLGPALAIGVYKNQWVYVVGPLLGGVVASLVYSLLRPTQSGKQHSATNSVYNDLYVSQV</sequence>
<evidence type="ECO:0000313" key="9">
    <source>
        <dbReference type="Proteomes" id="UP001190926"/>
    </source>
</evidence>
<protein>
    <submittedName>
        <fullName evidence="8">Uncharacterized protein</fullName>
    </submittedName>
</protein>
<gene>
    <name evidence="8" type="ORF">C2S53_000848</name>
</gene>
<keyword evidence="4 7" id="KW-0472">Membrane</keyword>
<evidence type="ECO:0000313" key="8">
    <source>
        <dbReference type="EMBL" id="KAH6756758.1"/>
    </source>
</evidence>
<proteinExistence type="inferred from homology"/>
<evidence type="ECO:0000256" key="6">
    <source>
        <dbReference type="SAM" id="MobiDB-lite"/>
    </source>
</evidence>
<evidence type="ECO:0000256" key="3">
    <source>
        <dbReference type="ARBA" id="ARBA00022989"/>
    </source>
</evidence>
<comment type="caution">
    <text evidence="8">The sequence shown here is derived from an EMBL/GenBank/DDBJ whole genome shotgun (WGS) entry which is preliminary data.</text>
</comment>
<feature type="region of interest" description="Disordered" evidence="6">
    <location>
        <begin position="1"/>
        <end position="43"/>
    </location>
</feature>
<feature type="transmembrane region" description="Helical" evidence="7">
    <location>
        <begin position="197"/>
        <end position="221"/>
    </location>
</feature>
<dbReference type="InterPro" id="IPR034294">
    <property type="entry name" value="Aquaporin_transptr"/>
</dbReference>
<comment type="similarity">
    <text evidence="5">Belongs to the MIP/aquaporin (TC 1.A.8) family.</text>
</comment>
<dbReference type="PRINTS" id="PR00783">
    <property type="entry name" value="MINTRINSICP"/>
</dbReference>
<evidence type="ECO:0000256" key="5">
    <source>
        <dbReference type="RuleBase" id="RU000477"/>
    </source>
</evidence>
<reference evidence="8 9" key="1">
    <citation type="journal article" date="2021" name="Nat. Commun.">
        <title>Incipient diploidization of the medicinal plant Perilla within 10,000 years.</title>
        <authorList>
            <person name="Zhang Y."/>
            <person name="Shen Q."/>
            <person name="Leng L."/>
            <person name="Zhang D."/>
            <person name="Chen S."/>
            <person name="Shi Y."/>
            <person name="Ning Z."/>
            <person name="Chen S."/>
        </authorList>
    </citation>
    <scope>NUCLEOTIDE SEQUENCE [LARGE SCALE GENOMIC DNA]</scope>
    <source>
        <strain evidence="9">cv. PC099</strain>
    </source>
</reference>
<dbReference type="InterPro" id="IPR000425">
    <property type="entry name" value="MIP"/>
</dbReference>
<feature type="transmembrane region" description="Helical" evidence="7">
    <location>
        <begin position="170"/>
        <end position="190"/>
    </location>
</feature>
<evidence type="ECO:0000256" key="2">
    <source>
        <dbReference type="ARBA" id="ARBA00022692"/>
    </source>
</evidence>
<feature type="compositionally biased region" description="Polar residues" evidence="6">
    <location>
        <begin position="1"/>
        <end position="19"/>
    </location>
</feature>
<dbReference type="InterPro" id="IPR023271">
    <property type="entry name" value="Aquaporin-like"/>
</dbReference>
<comment type="subcellular location">
    <subcellularLocation>
        <location evidence="1">Membrane</location>
        <topology evidence="1">Multi-pass membrane protein</topology>
    </subcellularLocation>
</comment>